<accession>A0ABY8TSJ0</accession>
<organism evidence="2 3">
    <name type="scientific">Tetradesmus obliquus</name>
    <name type="common">Green alga</name>
    <name type="synonym">Acutodesmus obliquus</name>
    <dbReference type="NCBI Taxonomy" id="3088"/>
    <lineage>
        <taxon>Eukaryota</taxon>
        <taxon>Viridiplantae</taxon>
        <taxon>Chlorophyta</taxon>
        <taxon>core chlorophytes</taxon>
        <taxon>Chlorophyceae</taxon>
        <taxon>CS clade</taxon>
        <taxon>Sphaeropleales</taxon>
        <taxon>Scenedesmaceae</taxon>
        <taxon>Tetradesmus</taxon>
    </lineage>
</organism>
<name>A0ABY8TSJ0_TETOB</name>
<feature type="compositionally biased region" description="Gly residues" evidence="1">
    <location>
        <begin position="541"/>
        <end position="550"/>
    </location>
</feature>
<protein>
    <recommendedName>
        <fullName evidence="4">Fibronectin type-III domain-containing protein</fullName>
    </recommendedName>
</protein>
<dbReference type="PANTHER" id="PTHR33487:SF1">
    <property type="entry name" value="CILIA- AND FLAGELLA-ASSOCIATED PROTEIN 54"/>
    <property type="match status" value="1"/>
</dbReference>
<evidence type="ECO:0000313" key="3">
    <source>
        <dbReference type="Proteomes" id="UP001244341"/>
    </source>
</evidence>
<evidence type="ECO:0000256" key="1">
    <source>
        <dbReference type="SAM" id="MobiDB-lite"/>
    </source>
</evidence>
<keyword evidence="3" id="KW-1185">Reference proteome</keyword>
<feature type="compositionally biased region" description="Low complexity" evidence="1">
    <location>
        <begin position="506"/>
        <end position="530"/>
    </location>
</feature>
<evidence type="ECO:0000313" key="2">
    <source>
        <dbReference type="EMBL" id="WIA10726.1"/>
    </source>
</evidence>
<feature type="region of interest" description="Disordered" evidence="1">
    <location>
        <begin position="506"/>
        <end position="550"/>
    </location>
</feature>
<sequence length="675" mass="68966">MPGAASQPDDATVTEPSSSALAAPLHVSFLCIAYRYSQEDLLQKLLAAADARVASKFKDTEAAAGMQCLAATAAVLAAAEQLQHDTGDATIHSLASCLKLHSAALARCLPGLLAAAAIKLQAAAAQLLQGCFSVCDGQAELVQTVLEGLHEALQQSDCDDGLLRGCVAVRLALMLQQQQELDAAIAVVQQGLEAITAASVTLTHWPLSVRGYKQPASFAVYCKQTGAGVALSINSTAMEYPGTGIKLPLGSRVTIEGLQSNETYNFAIAVYDDQRELLGELGASTPSVVMALPLPLVLDPTDLAAQVLSRLSKPDALATCWPLLAPEAAHSHPRWLQLCVLVMQAAAKQYGHVLVLAMPPACGANEVGCSIGIGIGSTVEAAADCKAAHSPAVQAAAAAAAELVAAVKQHVRLAARRPQFVDWKLGLKWGVDAAAAALQAQGFALGDQGTAAEPAAPQLAADAFAEERAAAMASWEQQKADLLSTGLLPGPCVPALAAEAAPKPAADGSAADAAAPKGKTGGKAAAAGKAAAGGGDKKGAAAGGAAKGGKPGLPVVPEAVIRQLLLPEKRGPNAASTLSSWHAGGPVDVAGLTKLVQLVLKVQQRMERWHSFMSIGQRWLEMCQGSADAVLLPMLLAVASKAGFAAEAAVLGPAYQACMRDKNAAFDALDKASVM</sequence>
<proteinExistence type="predicted"/>
<gene>
    <name evidence="2" type="ORF">OEZ85_010900</name>
</gene>
<reference evidence="2 3" key="1">
    <citation type="submission" date="2023-05" db="EMBL/GenBank/DDBJ databases">
        <title>A 100% complete, gapless, phased diploid assembly of the Scenedesmus obliquus UTEX 3031 genome.</title>
        <authorList>
            <person name="Biondi T.C."/>
            <person name="Hanschen E.R."/>
            <person name="Kwon T."/>
            <person name="Eng W."/>
            <person name="Kruse C.P.S."/>
            <person name="Koehler S.I."/>
            <person name="Kunde Y."/>
            <person name="Gleasner C.D."/>
            <person name="You Mak K.T."/>
            <person name="Polle J."/>
            <person name="Hovde B.T."/>
            <person name="Starkenburg S.R."/>
        </authorList>
    </citation>
    <scope>NUCLEOTIDE SEQUENCE [LARGE SCALE GENOMIC DNA]</scope>
    <source>
        <strain evidence="2 3">DOE0152z</strain>
    </source>
</reference>
<dbReference type="PANTHER" id="PTHR33487">
    <property type="entry name" value="CILIA- AND FLAGELLA-ASSOCIATED PROTEIN 54"/>
    <property type="match status" value="1"/>
</dbReference>
<dbReference type="Proteomes" id="UP001244341">
    <property type="component" value="Chromosome 2b"/>
</dbReference>
<evidence type="ECO:0008006" key="4">
    <source>
        <dbReference type="Google" id="ProtNLM"/>
    </source>
</evidence>
<dbReference type="EMBL" id="CP126209">
    <property type="protein sequence ID" value="WIA10726.1"/>
    <property type="molecule type" value="Genomic_DNA"/>
</dbReference>